<accession>A0A9P7VDA1</accession>
<keyword evidence="8" id="KW-0256">Endoplasmic reticulum</keyword>
<sequence>MSTKIKEKDHIPSPAPESSVVSGFETNNSSDLQHRQVHDDDVGLGKTPKAPPNAVRKASTVNVVSGVNKSASRYRKLHPNSSPQVIREDVNKLTKIPKRLGTIINLQDDNEENGGVEGLMSQIADTSSWCLSAGIPYLSIYECTGVLTGEYLPFLQKEMIHTLANYFGTDAIPNFLLKIAHTNESLVYCEDAPVDLQVVLLSRVDGKPTIVELTRTMYELAKSNELKVSDITISLVDEELVELVGPEPDLLIQFAPNLDLQDYPPWQIRLSEIYWEPENIDVSYLVFIRALQKFSRCKMNVGK</sequence>
<evidence type="ECO:0000256" key="9">
    <source>
        <dbReference type="ARBA" id="ARBA00022842"/>
    </source>
</evidence>
<keyword evidence="11" id="KW-0472">Membrane</keyword>
<feature type="compositionally biased region" description="Basic and acidic residues" evidence="13">
    <location>
        <begin position="1"/>
        <end position="11"/>
    </location>
</feature>
<evidence type="ECO:0000256" key="4">
    <source>
        <dbReference type="ARBA" id="ARBA00005432"/>
    </source>
</evidence>
<feature type="compositionally biased region" description="Basic and acidic residues" evidence="13">
    <location>
        <begin position="32"/>
        <end position="43"/>
    </location>
</feature>
<comment type="cofactor">
    <cofactor evidence="1">
        <name>Mg(2+)</name>
        <dbReference type="ChEBI" id="CHEBI:18420"/>
    </cofactor>
</comment>
<comment type="caution">
    <text evidence="14">The sequence shown here is derived from an EMBL/GenBank/DDBJ whole genome shotgun (WGS) entry which is preliminary data.</text>
</comment>
<keyword evidence="15" id="KW-1185">Reference proteome</keyword>
<organism evidence="14 15">
    <name type="scientific">Scheffersomyces spartinae</name>
    <dbReference type="NCBI Taxonomy" id="45513"/>
    <lineage>
        <taxon>Eukaryota</taxon>
        <taxon>Fungi</taxon>
        <taxon>Dikarya</taxon>
        <taxon>Ascomycota</taxon>
        <taxon>Saccharomycotina</taxon>
        <taxon>Pichiomycetes</taxon>
        <taxon>Debaryomycetaceae</taxon>
        <taxon>Scheffersomyces</taxon>
    </lineage>
</organism>
<dbReference type="EMBL" id="JAHMUF010000003">
    <property type="protein sequence ID" value="KAG7195597.1"/>
    <property type="molecule type" value="Genomic_DNA"/>
</dbReference>
<dbReference type="GO" id="GO:0005789">
    <property type="term" value="C:endoplasmic reticulum membrane"/>
    <property type="evidence" value="ECO:0007669"/>
    <property type="project" value="UniProtKB-SubCell"/>
</dbReference>
<keyword evidence="10" id="KW-1133">Transmembrane helix</keyword>
<dbReference type="GO" id="GO:0045547">
    <property type="term" value="F:ditrans,polycis-polyprenyl diphosphate synthase [(2E,6E)-farnesyl diphosphate specific] activity"/>
    <property type="evidence" value="ECO:0007669"/>
    <property type="project" value="UniProtKB-EC"/>
</dbReference>
<dbReference type="EC" id="2.5.1.87" evidence="5"/>
<dbReference type="OrthoDB" id="19639at2759"/>
<proteinExistence type="inferred from homology"/>
<evidence type="ECO:0000313" key="14">
    <source>
        <dbReference type="EMBL" id="KAG7195597.1"/>
    </source>
</evidence>
<dbReference type="GO" id="GO:1904423">
    <property type="term" value="C:dehydrodolichyl diphosphate synthase complex"/>
    <property type="evidence" value="ECO:0007669"/>
    <property type="project" value="InterPro"/>
</dbReference>
<evidence type="ECO:0000256" key="1">
    <source>
        <dbReference type="ARBA" id="ARBA00001946"/>
    </source>
</evidence>
<comment type="pathway">
    <text evidence="3">Protein modification; protein glycosylation.</text>
</comment>
<comment type="similarity">
    <text evidence="4">Belongs to the UPP synthase family.</text>
</comment>
<name>A0A9P7VDA1_9ASCO</name>
<dbReference type="PANTHER" id="PTHR21528:SF0">
    <property type="entry name" value="DEHYDRODOLICHYL DIPHOSPHATE SYNTHASE COMPLEX SUBUNIT NUS1"/>
    <property type="match status" value="1"/>
</dbReference>
<evidence type="ECO:0000256" key="6">
    <source>
        <dbReference type="ARBA" id="ARBA00022679"/>
    </source>
</evidence>
<dbReference type="InterPro" id="IPR038887">
    <property type="entry name" value="Nus1/NgBR"/>
</dbReference>
<dbReference type="InterPro" id="IPR036424">
    <property type="entry name" value="UPP_synth-like_sf"/>
</dbReference>
<keyword evidence="9" id="KW-0460">Magnesium</keyword>
<dbReference type="AlphaFoldDB" id="A0A9P7VDA1"/>
<dbReference type="SUPFAM" id="SSF64005">
    <property type="entry name" value="Undecaprenyl diphosphate synthase"/>
    <property type="match status" value="1"/>
</dbReference>
<keyword evidence="6" id="KW-0808">Transferase</keyword>
<feature type="region of interest" description="Disordered" evidence="13">
    <location>
        <begin position="1"/>
        <end position="54"/>
    </location>
</feature>
<dbReference type="GeneID" id="66116738"/>
<evidence type="ECO:0000256" key="11">
    <source>
        <dbReference type="ARBA" id="ARBA00023136"/>
    </source>
</evidence>
<gene>
    <name evidence="14" type="ORF">KQ657_003364</name>
</gene>
<evidence type="ECO:0000256" key="13">
    <source>
        <dbReference type="SAM" id="MobiDB-lite"/>
    </source>
</evidence>
<evidence type="ECO:0000256" key="7">
    <source>
        <dbReference type="ARBA" id="ARBA00022692"/>
    </source>
</evidence>
<evidence type="ECO:0000256" key="5">
    <source>
        <dbReference type="ARBA" id="ARBA00012596"/>
    </source>
</evidence>
<dbReference type="RefSeq" id="XP_043051142.1">
    <property type="nucleotide sequence ID" value="XM_043194090.1"/>
</dbReference>
<feature type="compositionally biased region" description="Polar residues" evidence="13">
    <location>
        <begin position="19"/>
        <end position="31"/>
    </location>
</feature>
<dbReference type="Gene3D" id="3.40.1180.10">
    <property type="entry name" value="Decaprenyl diphosphate synthase-like"/>
    <property type="match status" value="1"/>
</dbReference>
<evidence type="ECO:0000313" key="15">
    <source>
        <dbReference type="Proteomes" id="UP000790833"/>
    </source>
</evidence>
<keyword evidence="7" id="KW-0812">Transmembrane</keyword>
<dbReference type="PANTHER" id="PTHR21528">
    <property type="entry name" value="DEHYDRODOLICHYL DIPHOSPHATE SYNTHASE COMPLEX SUBUNIT NUS1"/>
    <property type="match status" value="1"/>
</dbReference>
<evidence type="ECO:0000256" key="8">
    <source>
        <dbReference type="ARBA" id="ARBA00022824"/>
    </source>
</evidence>
<reference evidence="14" key="1">
    <citation type="submission" date="2021-03" db="EMBL/GenBank/DDBJ databases">
        <authorList>
            <person name="Palmer J.M."/>
        </authorList>
    </citation>
    <scope>NUCLEOTIDE SEQUENCE</scope>
    <source>
        <strain evidence="14">ARV_011</strain>
    </source>
</reference>
<comment type="catalytic activity">
    <reaction evidence="12">
        <text>n isopentenyl diphosphate + (2E,6E)-farnesyl diphosphate = a di-trans,poly-cis-polyprenyl diphosphate + n diphosphate</text>
        <dbReference type="Rhea" id="RHEA:53008"/>
        <dbReference type="Rhea" id="RHEA-COMP:19494"/>
        <dbReference type="ChEBI" id="CHEBI:33019"/>
        <dbReference type="ChEBI" id="CHEBI:128769"/>
        <dbReference type="ChEBI" id="CHEBI:136960"/>
        <dbReference type="ChEBI" id="CHEBI:175763"/>
        <dbReference type="EC" id="2.5.1.87"/>
    </reaction>
</comment>
<evidence type="ECO:0000256" key="12">
    <source>
        <dbReference type="ARBA" id="ARBA00047353"/>
    </source>
</evidence>
<evidence type="ECO:0000256" key="2">
    <source>
        <dbReference type="ARBA" id="ARBA00004586"/>
    </source>
</evidence>
<protein>
    <recommendedName>
        <fullName evidence="5">ditrans,polycis-polyprenyl diphosphate synthase [(2E,6E)-farnesyldiphosphate specific]</fullName>
        <ecNumber evidence="5">2.5.1.87</ecNumber>
    </recommendedName>
</protein>
<dbReference type="Proteomes" id="UP000790833">
    <property type="component" value="Unassembled WGS sequence"/>
</dbReference>
<evidence type="ECO:0000256" key="10">
    <source>
        <dbReference type="ARBA" id="ARBA00022989"/>
    </source>
</evidence>
<comment type="subcellular location">
    <subcellularLocation>
        <location evidence="2">Endoplasmic reticulum membrane</location>
    </subcellularLocation>
</comment>
<evidence type="ECO:0000256" key="3">
    <source>
        <dbReference type="ARBA" id="ARBA00004922"/>
    </source>
</evidence>